<dbReference type="Proteomes" id="UP001310386">
    <property type="component" value="Unassembled WGS sequence"/>
</dbReference>
<keyword evidence="4" id="KW-1185">Reference proteome</keyword>
<dbReference type="InterPro" id="IPR015943">
    <property type="entry name" value="WD40/YVTN_repeat-like_dom_sf"/>
</dbReference>
<dbReference type="InterPro" id="IPR054817">
    <property type="entry name" value="Glycosyl_F510_1955-like"/>
</dbReference>
<accession>A0ABU5ZLI7</accession>
<dbReference type="Gene3D" id="2.130.10.10">
    <property type="entry name" value="YVTN repeat-like/Quinoprotein amine dehydrogenase"/>
    <property type="match status" value="1"/>
</dbReference>
<protein>
    <submittedName>
        <fullName evidence="3">Glycosyl hydrolase</fullName>
    </submittedName>
</protein>
<keyword evidence="1" id="KW-0472">Membrane</keyword>
<dbReference type="SUPFAM" id="SSF110296">
    <property type="entry name" value="Oligoxyloglucan reducing end-specific cellobiohydrolase"/>
    <property type="match status" value="1"/>
</dbReference>
<feature type="signal peptide" evidence="2">
    <location>
        <begin position="1"/>
        <end position="31"/>
    </location>
</feature>
<dbReference type="EMBL" id="JAYJLD010000028">
    <property type="protein sequence ID" value="MEB3103132.1"/>
    <property type="molecule type" value="Genomic_DNA"/>
</dbReference>
<feature type="transmembrane region" description="Helical" evidence="1">
    <location>
        <begin position="46"/>
        <end position="65"/>
    </location>
</feature>
<dbReference type="GO" id="GO:0016787">
    <property type="term" value="F:hydrolase activity"/>
    <property type="evidence" value="ECO:0007669"/>
    <property type="project" value="UniProtKB-KW"/>
</dbReference>
<reference evidence="3" key="1">
    <citation type="submission" date="2023-12" db="EMBL/GenBank/DDBJ databases">
        <title>Fervidustalea candida gen. nov., sp. nov., a novel member of the family Paenibacillaceae isolated from a geothermal area.</title>
        <authorList>
            <person name="Li W.-J."/>
            <person name="Jiao J.-Y."/>
            <person name="Chen Y."/>
        </authorList>
    </citation>
    <scope>NUCLEOTIDE SEQUENCE</scope>
    <source>
        <strain evidence="3">SYSU GA230002</strain>
    </source>
</reference>
<evidence type="ECO:0000256" key="1">
    <source>
        <dbReference type="SAM" id="Phobius"/>
    </source>
</evidence>
<keyword evidence="3" id="KW-0378">Hydrolase</keyword>
<feature type="chain" id="PRO_5045254388" evidence="2">
    <location>
        <begin position="32"/>
        <end position="393"/>
    </location>
</feature>
<sequence length="393" mass="42784">MAKIIKNISKKTVPFATVLLTFGALPYSAAADGVQDEINKSAYLYGIYFIGWVILFLAFFALYFISRKPGGEGGASAGRKRLLYRWGWIISLAGALITGAFFIPELSNLKPAPQKPELVEADILKHVHGLGFSPDGKQLLIPSHYGLAVYENHQWKQGQGDRHDYMGFAAVDNGFYSSGHPADGSGLKEPLGIVKSTDNGKSLKVMDLHGISDFHVLAAGYQSHAIYVYNPQPNSRMDSEGLYYTLDEAKTWNQSAMQGVSGTPFTLAVHPSKASIVAAGNQNGAYLSNDHGQSFAPIAKDIHTSAVYFSLEGQLYIGGIKGEQSVLFRLDPDSTELKKLGIPAMTNDAIVYIAENPKNPEQLAIATFERDVYLSNDRGATWEKIADKGKKAN</sequence>
<evidence type="ECO:0000313" key="3">
    <source>
        <dbReference type="EMBL" id="MEB3103132.1"/>
    </source>
</evidence>
<comment type="caution">
    <text evidence="3">The sequence shown here is derived from an EMBL/GenBank/DDBJ whole genome shotgun (WGS) entry which is preliminary data.</text>
</comment>
<feature type="transmembrane region" description="Helical" evidence="1">
    <location>
        <begin position="86"/>
        <end position="103"/>
    </location>
</feature>
<name>A0ABU5ZLI7_9BACL</name>
<keyword evidence="1" id="KW-0812">Transmembrane</keyword>
<evidence type="ECO:0000256" key="2">
    <source>
        <dbReference type="SAM" id="SignalP"/>
    </source>
</evidence>
<proteinExistence type="predicted"/>
<evidence type="ECO:0000313" key="4">
    <source>
        <dbReference type="Proteomes" id="UP001310386"/>
    </source>
</evidence>
<keyword evidence="2" id="KW-0732">Signal</keyword>
<keyword evidence="1" id="KW-1133">Transmembrane helix</keyword>
<dbReference type="NCBIfam" id="NF045728">
    <property type="entry name" value="glycosyl_F510_1955"/>
    <property type="match status" value="1"/>
</dbReference>
<gene>
    <name evidence="3" type="ORF">VF724_15855</name>
</gene>
<organism evidence="3 4">
    <name type="scientific">Ferviditalea candida</name>
    <dbReference type="NCBI Taxonomy" id="3108399"/>
    <lineage>
        <taxon>Bacteria</taxon>
        <taxon>Bacillati</taxon>
        <taxon>Bacillota</taxon>
        <taxon>Bacilli</taxon>
        <taxon>Bacillales</taxon>
        <taxon>Paenibacillaceae</taxon>
        <taxon>Ferviditalea</taxon>
    </lineage>
</organism>
<dbReference type="RefSeq" id="WP_371755260.1">
    <property type="nucleotide sequence ID" value="NZ_JAYJLD010000028.1"/>
</dbReference>